<dbReference type="EMBL" id="RHHU01000012">
    <property type="protein sequence ID" value="RNB82597.1"/>
    <property type="molecule type" value="Genomic_DNA"/>
</dbReference>
<dbReference type="SUPFAM" id="SSF55781">
    <property type="entry name" value="GAF domain-like"/>
    <property type="match status" value="1"/>
</dbReference>
<evidence type="ECO:0000313" key="7">
    <source>
        <dbReference type="Proteomes" id="UP000269573"/>
    </source>
</evidence>
<keyword evidence="7" id="KW-1185">Reference proteome</keyword>
<dbReference type="InterPro" id="IPR005471">
    <property type="entry name" value="Tscrpt_reg_IclR_N"/>
</dbReference>
<evidence type="ECO:0000256" key="1">
    <source>
        <dbReference type="ARBA" id="ARBA00023015"/>
    </source>
</evidence>
<dbReference type="Gene3D" id="3.30.450.40">
    <property type="match status" value="1"/>
</dbReference>
<comment type="caution">
    <text evidence="6">The sequence shown here is derived from an EMBL/GenBank/DDBJ whole genome shotgun (WGS) entry which is preliminary data.</text>
</comment>
<dbReference type="GO" id="GO:0003700">
    <property type="term" value="F:DNA-binding transcription factor activity"/>
    <property type="evidence" value="ECO:0007669"/>
    <property type="project" value="TreeGrafter"/>
</dbReference>
<keyword evidence="3" id="KW-0804">Transcription</keyword>
<dbReference type="InterPro" id="IPR036388">
    <property type="entry name" value="WH-like_DNA-bd_sf"/>
</dbReference>
<reference evidence="6 7" key="1">
    <citation type="submission" date="2018-10" db="EMBL/GenBank/DDBJ databases">
        <title>Phylogenomics of Brevibacillus.</title>
        <authorList>
            <person name="Dunlap C."/>
        </authorList>
    </citation>
    <scope>NUCLEOTIDE SEQUENCE [LARGE SCALE GENOMIC DNA]</scope>
    <source>
        <strain evidence="6 7">JCM 15774</strain>
    </source>
</reference>
<dbReference type="AlphaFoldDB" id="A0A3M8D582"/>
<dbReference type="PROSITE" id="PS51078">
    <property type="entry name" value="ICLR_ED"/>
    <property type="match status" value="1"/>
</dbReference>
<dbReference type="SMART" id="SM00346">
    <property type="entry name" value="HTH_ICLR"/>
    <property type="match status" value="1"/>
</dbReference>
<dbReference type="PANTHER" id="PTHR30136">
    <property type="entry name" value="HELIX-TURN-HELIX TRANSCRIPTIONAL REGULATOR, ICLR FAMILY"/>
    <property type="match status" value="1"/>
</dbReference>
<evidence type="ECO:0000313" key="6">
    <source>
        <dbReference type="EMBL" id="RNB82597.1"/>
    </source>
</evidence>
<dbReference type="Pfam" id="PF01614">
    <property type="entry name" value="IclR_C"/>
    <property type="match status" value="1"/>
</dbReference>
<keyword evidence="1" id="KW-0805">Transcription regulation</keyword>
<accession>A0A3M8D582</accession>
<dbReference type="SUPFAM" id="SSF46785">
    <property type="entry name" value="Winged helix' DNA-binding domain"/>
    <property type="match status" value="1"/>
</dbReference>
<dbReference type="RefSeq" id="WP_122925378.1">
    <property type="nucleotide sequence ID" value="NZ_RHHU01000012.1"/>
</dbReference>
<dbReference type="InterPro" id="IPR029016">
    <property type="entry name" value="GAF-like_dom_sf"/>
</dbReference>
<dbReference type="InterPro" id="IPR050707">
    <property type="entry name" value="HTH_MetabolicPath_Reg"/>
</dbReference>
<evidence type="ECO:0000256" key="2">
    <source>
        <dbReference type="ARBA" id="ARBA00023125"/>
    </source>
</evidence>
<organism evidence="6 7">
    <name type="scientific">Brevibacillus nitrificans</name>
    <dbReference type="NCBI Taxonomy" id="651560"/>
    <lineage>
        <taxon>Bacteria</taxon>
        <taxon>Bacillati</taxon>
        <taxon>Bacillota</taxon>
        <taxon>Bacilli</taxon>
        <taxon>Bacillales</taxon>
        <taxon>Paenibacillaceae</taxon>
        <taxon>Brevibacillus</taxon>
    </lineage>
</organism>
<name>A0A3M8D582_9BACL</name>
<dbReference type="PROSITE" id="PS51077">
    <property type="entry name" value="HTH_ICLR"/>
    <property type="match status" value="1"/>
</dbReference>
<dbReference type="Gene3D" id="1.10.10.10">
    <property type="entry name" value="Winged helix-like DNA-binding domain superfamily/Winged helix DNA-binding domain"/>
    <property type="match status" value="1"/>
</dbReference>
<keyword evidence="2" id="KW-0238">DNA-binding</keyword>
<dbReference type="InterPro" id="IPR014757">
    <property type="entry name" value="Tscrpt_reg_IclR_C"/>
</dbReference>
<proteinExistence type="predicted"/>
<evidence type="ECO:0000259" key="4">
    <source>
        <dbReference type="PROSITE" id="PS51077"/>
    </source>
</evidence>
<feature type="domain" description="IclR-ED" evidence="5">
    <location>
        <begin position="63"/>
        <end position="244"/>
    </location>
</feature>
<dbReference type="PANTHER" id="PTHR30136:SF24">
    <property type="entry name" value="HTH-TYPE TRANSCRIPTIONAL REPRESSOR ALLR"/>
    <property type="match status" value="1"/>
</dbReference>
<dbReference type="InterPro" id="IPR036390">
    <property type="entry name" value="WH_DNA-bd_sf"/>
</dbReference>
<dbReference type="GO" id="GO:0003677">
    <property type="term" value="F:DNA binding"/>
    <property type="evidence" value="ECO:0007669"/>
    <property type="project" value="UniProtKB-KW"/>
</dbReference>
<evidence type="ECO:0000259" key="5">
    <source>
        <dbReference type="PROSITE" id="PS51078"/>
    </source>
</evidence>
<dbReference type="Pfam" id="PF09339">
    <property type="entry name" value="HTH_IclR"/>
    <property type="match status" value="1"/>
</dbReference>
<sequence>MSSFAKMLSIIDLFSEEKPVWTAEEIAENLGVSIPTAYRYLKELCQSGLLARSTGGLYFLGSKIIELDYQIRTSDPIMLAGKPIMQALRDKAGSEIMLSHIYNDRILIIHEERTSENLMISFSRGRMHPLFQSATSKIILAYLPKNQLDKFAAKYEALYASKAVESWDEFKAKLGILRREGFSISHGEIDTNLTAIAAPVFTNQQIRGSLSMVMPTRRYELFNKEKITEAVIEAAQQLSDALSRNEVPEPE</sequence>
<protein>
    <submittedName>
        <fullName evidence="6">IclR family transcriptional regulator</fullName>
    </submittedName>
</protein>
<evidence type="ECO:0000256" key="3">
    <source>
        <dbReference type="ARBA" id="ARBA00023163"/>
    </source>
</evidence>
<dbReference type="Proteomes" id="UP000269573">
    <property type="component" value="Unassembled WGS sequence"/>
</dbReference>
<gene>
    <name evidence="6" type="ORF">EDM59_20840</name>
</gene>
<feature type="domain" description="HTH iclR-type" evidence="4">
    <location>
        <begin position="1"/>
        <end position="62"/>
    </location>
</feature>
<dbReference type="GO" id="GO:0045892">
    <property type="term" value="P:negative regulation of DNA-templated transcription"/>
    <property type="evidence" value="ECO:0007669"/>
    <property type="project" value="TreeGrafter"/>
</dbReference>